<dbReference type="EMBL" id="CP003466">
    <property type="protein sequence ID" value="AFT69527.1"/>
    <property type="molecule type" value="Genomic_DNA"/>
</dbReference>
<keyword evidence="2" id="KW-1185">Reference proteome</keyword>
<dbReference type="STRING" id="930169.B5T_01244"/>
<organism evidence="1 2">
    <name type="scientific">Alcanivorax dieselolei (strain DSM 16502 / CGMCC 1.3690 / MCCC 1A00001 / B-5)</name>
    <name type="common">Alloalcanivorax dieselolei</name>
    <dbReference type="NCBI Taxonomy" id="930169"/>
    <lineage>
        <taxon>Bacteria</taxon>
        <taxon>Pseudomonadati</taxon>
        <taxon>Pseudomonadota</taxon>
        <taxon>Gammaproteobacteria</taxon>
        <taxon>Oceanospirillales</taxon>
        <taxon>Alcanivoracaceae</taxon>
        <taxon>Alloalcanivorax</taxon>
    </lineage>
</organism>
<evidence type="ECO:0000313" key="2">
    <source>
        <dbReference type="Proteomes" id="UP000006286"/>
    </source>
</evidence>
<name>K0CCV7_ALCDB</name>
<dbReference type="Proteomes" id="UP000006286">
    <property type="component" value="Chromosome"/>
</dbReference>
<reference evidence="1 2" key="1">
    <citation type="journal article" date="2012" name="J. Bacteriol.">
        <title>Complete genome sequence of Alcanivorax dieselolei type strain B5.</title>
        <authorList>
            <person name="Lai Q."/>
            <person name="Li W."/>
            <person name="Shao Z."/>
        </authorList>
    </citation>
    <scope>NUCLEOTIDE SEQUENCE [LARGE SCALE GENOMIC DNA]</scope>
    <source>
        <strain evidence="2">DSM 16502 / CGMCC 1.3690 / B-5</strain>
    </source>
</reference>
<sequence>MSSQCYTREFKDEAVLEVDLWWLRWREVWLALIFGRNQLLESD</sequence>
<evidence type="ECO:0000313" key="1">
    <source>
        <dbReference type="EMBL" id="AFT69527.1"/>
    </source>
</evidence>
<accession>K0CCV7</accession>
<dbReference type="HOGENOM" id="CLU_3228653_0_0_6"/>
<protein>
    <submittedName>
        <fullName evidence="1">Uncharacterized protein</fullName>
    </submittedName>
</protein>
<proteinExistence type="predicted"/>
<gene>
    <name evidence="1" type="ordered locus">B5T_01244</name>
</gene>
<dbReference type="AlphaFoldDB" id="K0CCV7"/>
<dbReference type="KEGG" id="adi:B5T_01244"/>